<gene>
    <name evidence="1" type="ORF">ACFFTU_05670</name>
</gene>
<organism evidence="1 2">
    <name type="scientific">Streptomyces cremeus</name>
    <dbReference type="NCBI Taxonomy" id="66881"/>
    <lineage>
        <taxon>Bacteria</taxon>
        <taxon>Bacillati</taxon>
        <taxon>Actinomycetota</taxon>
        <taxon>Actinomycetes</taxon>
        <taxon>Kitasatosporales</taxon>
        <taxon>Streptomycetaceae</taxon>
        <taxon>Streptomyces</taxon>
    </lineage>
</organism>
<evidence type="ECO:0008006" key="3">
    <source>
        <dbReference type="Google" id="ProtNLM"/>
    </source>
</evidence>
<dbReference type="RefSeq" id="WP_345220817.1">
    <property type="nucleotide sequence ID" value="NZ_BAAAXE010000013.1"/>
</dbReference>
<proteinExistence type="predicted"/>
<sequence>MAQLKAVTFKGGEVPQVSDGLIEVGESVPEDSKSSFPPVSVPACQNLRDVRNARGSHAHVVQIFNWTGDIWPGSSTVASYEDGKAKEHFAVLRQSLSSCKTYDGTSWTGKYTAKVVPASVPSFGDEAVSYTETIPLGAERGGDRNETFVVVRTGETIVSFSVLNVGGTSSFPAELITRQVDRLRAAQQTGTPQ</sequence>
<comment type="caution">
    <text evidence="1">The sequence shown here is derived from an EMBL/GenBank/DDBJ whole genome shotgun (WGS) entry which is preliminary data.</text>
</comment>
<protein>
    <recommendedName>
        <fullName evidence="3">PknH-like extracellular domain-containing protein</fullName>
    </recommendedName>
</protein>
<dbReference type="Proteomes" id="UP001589718">
    <property type="component" value="Unassembled WGS sequence"/>
</dbReference>
<evidence type="ECO:0000313" key="1">
    <source>
        <dbReference type="EMBL" id="MFB9519427.1"/>
    </source>
</evidence>
<dbReference type="EMBL" id="JBHMCR010000004">
    <property type="protein sequence ID" value="MFB9519427.1"/>
    <property type="molecule type" value="Genomic_DNA"/>
</dbReference>
<evidence type="ECO:0000313" key="2">
    <source>
        <dbReference type="Proteomes" id="UP001589718"/>
    </source>
</evidence>
<keyword evidence="2" id="KW-1185">Reference proteome</keyword>
<reference evidence="1 2" key="1">
    <citation type="submission" date="2024-09" db="EMBL/GenBank/DDBJ databases">
        <authorList>
            <person name="Sun Q."/>
            <person name="Mori K."/>
        </authorList>
    </citation>
    <scope>NUCLEOTIDE SEQUENCE [LARGE SCALE GENOMIC DNA]</scope>
    <source>
        <strain evidence="1 2">JCM 4362</strain>
    </source>
</reference>
<accession>A0ABV5P8A8</accession>
<name>A0ABV5P8A8_STRCM</name>